<keyword evidence="5" id="KW-1185">Reference proteome</keyword>
<feature type="compositionally biased region" description="Gly residues" evidence="1">
    <location>
        <begin position="365"/>
        <end position="378"/>
    </location>
</feature>
<proteinExistence type="predicted"/>
<feature type="compositionally biased region" description="Pro residues" evidence="1">
    <location>
        <begin position="901"/>
        <end position="914"/>
    </location>
</feature>
<dbReference type="PANTHER" id="PTHR11177">
    <property type="entry name" value="CHITINASE"/>
    <property type="match status" value="1"/>
</dbReference>
<dbReference type="InterPro" id="IPR050314">
    <property type="entry name" value="Glycosyl_Hydrlase_18"/>
</dbReference>
<feature type="compositionally biased region" description="Low complexity" evidence="1">
    <location>
        <begin position="795"/>
        <end position="810"/>
    </location>
</feature>
<name>A0ABD3N6Y6_9STRA</name>
<comment type="caution">
    <text evidence="4">The sequence shown here is derived from an EMBL/GenBank/DDBJ whole genome shotgun (WGS) entry which is preliminary data.</text>
</comment>
<feature type="compositionally biased region" description="Pro residues" evidence="1">
    <location>
        <begin position="472"/>
        <end position="486"/>
    </location>
</feature>
<feature type="chain" id="PRO_5044852466" description="GH18 domain-containing protein" evidence="2">
    <location>
        <begin position="18"/>
        <end position="2889"/>
    </location>
</feature>
<dbReference type="Pfam" id="PF00704">
    <property type="entry name" value="Glyco_hydro_18"/>
    <property type="match status" value="1"/>
</dbReference>
<sequence length="2889" mass="317184">MMRLAVFACMCLIFVSGSDEQEKWLKWYRMRLAELKAHEASGQLDVRDGFSPFHIKRYRQLSRQNSLLSTIERSLEEKFHIEWQLHQLHNRQSQRQFSIGSEMNEFDNLDSRDLSNRQIMTPLSRQLEDAFEGLYTNTYGTNMFCGASWAEASSSCESRQNCPSGQNDECVIAGQQCWAFTECDTRYGHGEQFSEMHGVTGGANLEATGVGAEASGGYVDLSKPSNDPKDHYFCGKGYEDALSQCLTNCPSGSLNDCPDGEICFFNTPCDARMMTGAPQPPSPTVSPTTPAPVVYSSKLNKYYCGDDWNDAQTRCEIWCPSGSDDDCPDGQLCFAFSKCHAQDMNGMTLAQMEENQANNQANQVGAGGGAGAAGGSGGPPTQRPTNKPSISAEVAMHRYSFCGAFWADARDNCDTKQHCEDDKDCPEFEFCWTQTPCDFLATDAPTSPPPTKSPTPKPVEGKPSKSPTESPIGPPSKKPTPTPTGKPTPTYAPTTTFKPTDIPTSKPIGKNDPAWSFFCGESWSHADETCPLRCPSGNSNDCPATLECWAFTTCKREKGYSTEAPTYEPTPAPIVIYVPGLNGAQVPVFGGINFDALKPTVSPAPSSSLSPSLTPTLPPGVVSKQTMASYYCGESLAVLHLRHVLYHPNFESWVGIDWNDVVKNCHQPCPSGETSECEDPEHFCWAFVETCRAKTLPPTDAPISGSPTPSPMTEAPSRDPSSPTTPEPTLHPTDIYDLLANKSKMFYCAATWDGIVCGESTPCPSGGNSECPTGQSCYQSETDCSLPQPIAAETSAPTIISNSPITSSEPMSRPPTSLGINDVLPNDGESNELETDDLEVDNSEEDWFIGSMSIPADIDNEGEDWGMEATNIDNEGEDWGSTASDESVDNSGEDWSKPEPTNEPTPKLPTPMPSPEPTIDLLSRLEDLKGTMFCAESWDNIDCEKAQPCPSGDDKDCPKNQQCFSGATCGGNGDDEDEEVILDETTSQFFCGSSWETLVNSCDNAAPCPSGTNADCPSGEQCFANTPCAPAAVESSVSASSNLDFASMVSVPPYCKDQDTMTRNVGYWQSWSIYRDESCNLFTPASIDASSYTHIVYSFAAIARDGTLDAWNATEEIDGGIYKQFLDLKDRYPNTKFMVAVGGWTHNDPDNERLYRFSRASATPKARMKFAQSSVAFLRKHGFHGLDLDWEYPADENRGGNPKLDKKNYALLCSELRKYFDQAPEKFELSMAIPVSIDRYEAGFDFVELQKSVHFFGVMAYDLHGIWDDPPLTGAHSDIVKINEAIDYIMTNGTVPPSQIVMGLSAYGRSYTLENKTCTELGCPFSEDSNETAIGGCLDTTGFVPYVEIYNWAKKGKGKGYNSITVDPATASAVMIKDRDQFISYDNSETFQMKVDYASKKCLGGTMVWAVDMIPVVVKNTGGAGGAPGGGVSGGTGSSGETSGLEEGLLDAYCGQNWEESLSCNTPCPSGSSDDCGEGEMCFAGVPCGEGAGRPIRDSCKICPDSTRQGTRTWVDIEVQINGTSTSTTCGDVDYGVFLTLPRKSKECDAAQLAHAEDCCYDYPENQCWLCQKDSVFYTIRSDLNITFPDGSEVSCELADKMLSPSEASSQRCITSRDAYFDDCCYRQCSLCEGLGLKWWVEFEDPTDIARGLEDNSTETNSTDEGPPTCSSIDAALYAEFVEDGTDQCTDVKSVYTTECCYSYPIHPCGLCQQGNDTLTLLWGNTVDYDGKNLTCGVIDNMLNAESNDSPLCMSEKDLYFDSCCFDKCSLCGEKQLAWDFVVDTEAEMTCGQIEAQFTANEIFTTSKECKETKEDFHDICCYIMPTDPCQLCDEYVRWDDEVEFDGSKSTCKEVSELLRRQEETNEICLATIEELQSSCCYELCDVCGETLQLDWDVVVHYEEEQVACGDLKAVFGKQEIEDGTDECAAVQEVYRDICCYTPPVLPCNLCQTETAYLDAYSDVSVDFFGSPSNCSDVYDYLFRRIESDSETCLSSKNSVSQDCCYKKCSICAGNQIQDLQARVNFDGRNISCLQLHTVTTLDVAVDSQDCSNLKTSFSESCCYDAPTTPCVICEEGAVRKDVMVDFNSEAQPCENVVNYIGSRMDNGTEECASSQAEFAEYCCFNKCHVCSQGDQIDWDTFVEFQGVPDVSCGSFDWYFTSNTIEEGSENCTTIQEAFSEKCCYTPIDYTVPACSLCKQGDDWFDVNGPSIVLYEGQNKTCTEVTNALFREAEDSSTLCSQAREEYFSSCCFAKCNICAGAQLDAMVEVSYNETSTTCLELGLTFAADIVVEGSDQCNHAKQLLFEPCCYTVPADPCALCRKEASQGEVRENINIDFYGATTTCTDLNSFLVSREEQVGFMCQAAKTELQETCCFEKCDICHDGGNLYWDNPVQFNGLTFACGELTWILGGKNVEQGSEECNTMQSQYFDACCNGPSPEIANAENKCEICPSAKDWYAQVLYDGNTMTCLELDSVLLRNGVLDQSTECSQIKLEYSRQCCYTPPENPCNLCHVGQKSYSVLDKTVSYNGADTNCYGIYNYLATRVETENDMCLTTQSDLFDLCCYDKCSLCETYQLDPNVNVMHDGKSMGCSEFETNFFGLNEITKGSDQCTMIQQQHFNDCCYDVPCQLCQSGDLRYELMAERSVMYEGRNRTCGDASVLLESLLSQSDTCLATKDEIFDTCCYMQCKLCKEPTYAVNWNLDLQIEGLASTCMDVYTSLRSEGVKEGDDKCESIKFAISHECCYKLPTNQCALCLNSNGTFLNTNWNNEVTYQGITRTCSDVNAILGAEELDSAICLVARDEFWNDCCLPQEGGNNDGIGDILASDAESEIVGSDSTDDAGGSSSYTTDFSDFGNMFVRPSGATKIHGAISNKSTVALIVLLTLTYR</sequence>
<accession>A0ABD3N6Y6</accession>
<dbReference type="InterPro" id="IPR029070">
    <property type="entry name" value="Chitinase_insertion_sf"/>
</dbReference>
<protein>
    <recommendedName>
        <fullName evidence="3">GH18 domain-containing protein</fullName>
    </recommendedName>
</protein>
<dbReference type="PROSITE" id="PS51910">
    <property type="entry name" value="GH18_2"/>
    <property type="match status" value="1"/>
</dbReference>
<dbReference type="EMBL" id="JALLPJ020001281">
    <property type="protein sequence ID" value="KAL3771792.1"/>
    <property type="molecule type" value="Genomic_DNA"/>
</dbReference>
<dbReference type="InterPro" id="IPR001223">
    <property type="entry name" value="Glyco_hydro18_cat"/>
</dbReference>
<evidence type="ECO:0000313" key="4">
    <source>
        <dbReference type="EMBL" id="KAL3771792.1"/>
    </source>
</evidence>
<feature type="compositionally biased region" description="Pro residues" evidence="1">
    <location>
        <begin position="446"/>
        <end position="457"/>
    </location>
</feature>
<organism evidence="4 5">
    <name type="scientific">Cyclotella atomus</name>
    <dbReference type="NCBI Taxonomy" id="382360"/>
    <lineage>
        <taxon>Eukaryota</taxon>
        <taxon>Sar</taxon>
        <taxon>Stramenopiles</taxon>
        <taxon>Ochrophyta</taxon>
        <taxon>Bacillariophyta</taxon>
        <taxon>Coscinodiscophyceae</taxon>
        <taxon>Thalassiosirophycidae</taxon>
        <taxon>Stephanodiscales</taxon>
        <taxon>Stephanodiscaceae</taxon>
        <taxon>Cyclotella</taxon>
    </lineage>
</organism>
<dbReference type="SUPFAM" id="SSF51445">
    <property type="entry name" value="(Trans)glycosidases"/>
    <property type="match status" value="1"/>
</dbReference>
<dbReference type="InterPro" id="IPR011583">
    <property type="entry name" value="Chitinase_II/V-like_cat"/>
</dbReference>
<feature type="domain" description="GH18" evidence="3">
    <location>
        <begin position="1062"/>
        <end position="1424"/>
    </location>
</feature>
<feature type="region of interest" description="Disordered" evidence="1">
    <location>
        <begin position="698"/>
        <end position="733"/>
    </location>
</feature>
<feature type="compositionally biased region" description="Low complexity" evidence="1">
    <location>
        <begin position="487"/>
        <end position="500"/>
    </location>
</feature>
<feature type="region of interest" description="Disordered" evidence="1">
    <location>
        <begin position="442"/>
        <end position="508"/>
    </location>
</feature>
<dbReference type="SMART" id="SM00636">
    <property type="entry name" value="Glyco_18"/>
    <property type="match status" value="1"/>
</dbReference>
<dbReference type="Proteomes" id="UP001530400">
    <property type="component" value="Unassembled WGS sequence"/>
</dbReference>
<feature type="region of interest" description="Disordered" evidence="1">
    <location>
        <begin position="795"/>
        <end position="833"/>
    </location>
</feature>
<dbReference type="InterPro" id="IPR017853">
    <property type="entry name" value="GH"/>
</dbReference>
<evidence type="ECO:0000256" key="1">
    <source>
        <dbReference type="SAM" id="MobiDB-lite"/>
    </source>
</evidence>
<feature type="region of interest" description="Disordered" evidence="1">
    <location>
        <begin position="361"/>
        <end position="388"/>
    </location>
</feature>
<feature type="signal peptide" evidence="2">
    <location>
        <begin position="1"/>
        <end position="17"/>
    </location>
</feature>
<dbReference type="Gene3D" id="3.20.20.80">
    <property type="entry name" value="Glycosidases"/>
    <property type="match status" value="1"/>
</dbReference>
<keyword evidence="2" id="KW-0732">Signal</keyword>
<evidence type="ECO:0000259" key="3">
    <source>
        <dbReference type="PROSITE" id="PS51910"/>
    </source>
</evidence>
<dbReference type="PANTHER" id="PTHR11177:SF333">
    <property type="entry name" value="CHITINASE"/>
    <property type="match status" value="1"/>
</dbReference>
<reference evidence="4 5" key="1">
    <citation type="submission" date="2024-10" db="EMBL/GenBank/DDBJ databases">
        <title>Updated reference genomes for cyclostephanoid diatoms.</title>
        <authorList>
            <person name="Roberts W.R."/>
            <person name="Alverson A.J."/>
        </authorList>
    </citation>
    <scope>NUCLEOTIDE SEQUENCE [LARGE SCALE GENOMIC DNA]</scope>
    <source>
        <strain evidence="4 5">AJA010-31</strain>
    </source>
</reference>
<gene>
    <name evidence="4" type="ORF">ACHAWO_013371</name>
</gene>
<dbReference type="Gene3D" id="3.10.50.10">
    <property type="match status" value="1"/>
</dbReference>
<dbReference type="SUPFAM" id="SSF54556">
    <property type="entry name" value="Chitinase insertion domain"/>
    <property type="match status" value="1"/>
</dbReference>
<feature type="region of interest" description="Disordered" evidence="1">
    <location>
        <begin position="870"/>
        <end position="914"/>
    </location>
</feature>
<evidence type="ECO:0000313" key="5">
    <source>
        <dbReference type="Proteomes" id="UP001530400"/>
    </source>
</evidence>
<evidence type="ECO:0000256" key="2">
    <source>
        <dbReference type="SAM" id="SignalP"/>
    </source>
</evidence>